<comment type="caution">
    <text evidence="2">The sequence shown here is derived from an EMBL/GenBank/DDBJ whole genome shotgun (WGS) entry which is preliminary data.</text>
</comment>
<feature type="compositionally biased region" description="Polar residues" evidence="1">
    <location>
        <begin position="13"/>
        <end position="32"/>
    </location>
</feature>
<feature type="compositionally biased region" description="Basic and acidic residues" evidence="1">
    <location>
        <begin position="75"/>
        <end position="91"/>
    </location>
</feature>
<feature type="compositionally biased region" description="Polar residues" evidence="1">
    <location>
        <begin position="93"/>
        <end position="102"/>
    </location>
</feature>
<sequence length="187" mass="21113">MSGNQKKEDKNNESSGSEQQFGGTRSTPSIQDETWKDQRNEEGEEEEAESVISHETVLKNDGDGSFSQLGIADTTNDHIYDPRKNEKDKQKAKTSSSSNKWSTRPFPTYKPYSGTGLSSNSKSFVTTKPFQNSFSSPSIRTSTLKTSRHDDLLDFSSNNLQDDEEPEEQNTPLDENEQNKIILQFFQ</sequence>
<proteinExistence type="predicted"/>
<dbReference type="VEuPathDB" id="FungiDB:FUN_000736"/>
<feature type="compositionally biased region" description="Basic and acidic residues" evidence="1">
    <location>
        <begin position="1"/>
        <end position="12"/>
    </location>
</feature>
<name>A0A2I1HEH2_9GLOM</name>
<accession>A0A2I1HEH2</accession>
<evidence type="ECO:0000313" key="2">
    <source>
        <dbReference type="EMBL" id="PKY57245.1"/>
    </source>
</evidence>
<organism evidence="2 3">
    <name type="scientific">Rhizophagus irregularis</name>
    <dbReference type="NCBI Taxonomy" id="588596"/>
    <lineage>
        <taxon>Eukaryota</taxon>
        <taxon>Fungi</taxon>
        <taxon>Fungi incertae sedis</taxon>
        <taxon>Mucoromycota</taxon>
        <taxon>Glomeromycotina</taxon>
        <taxon>Glomeromycetes</taxon>
        <taxon>Glomerales</taxon>
        <taxon>Glomeraceae</taxon>
        <taxon>Rhizophagus</taxon>
    </lineage>
</organism>
<evidence type="ECO:0000256" key="1">
    <source>
        <dbReference type="SAM" id="MobiDB-lite"/>
    </source>
</evidence>
<dbReference type="Proteomes" id="UP000234323">
    <property type="component" value="Unassembled WGS sequence"/>
</dbReference>
<keyword evidence="3" id="KW-1185">Reference proteome</keyword>
<evidence type="ECO:0000313" key="3">
    <source>
        <dbReference type="Proteomes" id="UP000234323"/>
    </source>
</evidence>
<dbReference type="EMBL" id="LLXI01002483">
    <property type="protein sequence ID" value="PKY57245.1"/>
    <property type="molecule type" value="Genomic_DNA"/>
</dbReference>
<reference evidence="2 3" key="1">
    <citation type="submission" date="2015-10" db="EMBL/GenBank/DDBJ databases">
        <title>Genome analyses suggest a sexual origin of heterokaryosis in a supposedly ancient asexual fungus.</title>
        <authorList>
            <person name="Ropars J."/>
            <person name="Sedzielewska K."/>
            <person name="Noel J."/>
            <person name="Charron P."/>
            <person name="Farinelli L."/>
            <person name="Marton T."/>
            <person name="Kruger M."/>
            <person name="Pelin A."/>
            <person name="Brachmann A."/>
            <person name="Corradi N."/>
        </authorList>
    </citation>
    <scope>NUCLEOTIDE SEQUENCE [LARGE SCALE GENOMIC DNA]</scope>
    <source>
        <strain evidence="2 3">A4</strain>
    </source>
</reference>
<protein>
    <submittedName>
        <fullName evidence="2">Uncharacterized protein</fullName>
    </submittedName>
</protein>
<feature type="region of interest" description="Disordered" evidence="1">
    <location>
        <begin position="1"/>
        <end position="187"/>
    </location>
</feature>
<dbReference type="AlphaFoldDB" id="A0A2I1HEH2"/>
<feature type="compositionally biased region" description="Polar residues" evidence="1">
    <location>
        <begin position="115"/>
        <end position="145"/>
    </location>
</feature>
<dbReference type="VEuPathDB" id="FungiDB:RhiirA1_473708"/>
<gene>
    <name evidence="2" type="ORF">RhiirA4_428832</name>
</gene>